<evidence type="ECO:0000256" key="3">
    <source>
        <dbReference type="ARBA" id="ARBA00022692"/>
    </source>
</evidence>
<dbReference type="GeneID" id="35768216"/>
<keyword evidence="5 6" id="KW-0472">Membrane</keyword>
<keyword evidence="2" id="KW-1003">Cell membrane</keyword>
<dbReference type="OrthoDB" id="9793824at2"/>
<evidence type="ECO:0000256" key="1">
    <source>
        <dbReference type="ARBA" id="ARBA00004651"/>
    </source>
</evidence>
<keyword evidence="3 6" id="KW-0812">Transmembrane</keyword>
<evidence type="ECO:0000313" key="10">
    <source>
        <dbReference type="Proteomes" id="UP000594771"/>
    </source>
</evidence>
<keyword evidence="11" id="KW-1185">Reference proteome</keyword>
<dbReference type="RefSeq" id="WP_060778305.1">
    <property type="nucleotide sequence ID" value="NZ_CAJHLF010000002.1"/>
</dbReference>
<name>A0A0X8FEV2_9LACT</name>
<dbReference type="InterPro" id="IPR010432">
    <property type="entry name" value="RDD"/>
</dbReference>
<evidence type="ECO:0000256" key="4">
    <source>
        <dbReference type="ARBA" id="ARBA00022989"/>
    </source>
</evidence>
<evidence type="ECO:0000259" key="7">
    <source>
        <dbReference type="Pfam" id="PF06271"/>
    </source>
</evidence>
<dbReference type="Pfam" id="PF06271">
    <property type="entry name" value="RDD"/>
    <property type="match status" value="1"/>
</dbReference>
<accession>A0A0X8FEV2</accession>
<dbReference type="Proteomes" id="UP000594771">
    <property type="component" value="Chromosome"/>
</dbReference>
<evidence type="ECO:0000256" key="6">
    <source>
        <dbReference type="SAM" id="Phobius"/>
    </source>
</evidence>
<dbReference type="PANTHER" id="PTHR36115:SF9">
    <property type="entry name" value="LMO1584 PROTEIN"/>
    <property type="match status" value="1"/>
</dbReference>
<evidence type="ECO:0000256" key="5">
    <source>
        <dbReference type="ARBA" id="ARBA00023136"/>
    </source>
</evidence>
<evidence type="ECO:0000313" key="9">
    <source>
        <dbReference type="EMBL" id="QPS00820.1"/>
    </source>
</evidence>
<feature type="domain" description="RDD" evidence="7">
    <location>
        <begin position="58"/>
        <end position="182"/>
    </location>
</feature>
<dbReference type="AlphaFoldDB" id="A0A0X8FEV2"/>
<dbReference type="InterPro" id="IPR051791">
    <property type="entry name" value="Pra-immunoreactive"/>
</dbReference>
<dbReference type="Proteomes" id="UP001069145">
    <property type="component" value="Unassembled WGS sequence"/>
</dbReference>
<organism evidence="9 10">
    <name type="scientific">Aerococcus urinae</name>
    <dbReference type="NCBI Taxonomy" id="1376"/>
    <lineage>
        <taxon>Bacteria</taxon>
        <taxon>Bacillati</taxon>
        <taxon>Bacillota</taxon>
        <taxon>Bacilli</taxon>
        <taxon>Lactobacillales</taxon>
        <taxon>Aerococcaceae</taxon>
        <taxon>Aerococcus</taxon>
    </lineage>
</organism>
<evidence type="ECO:0000313" key="11">
    <source>
        <dbReference type="Proteomes" id="UP001069145"/>
    </source>
</evidence>
<reference evidence="9 10" key="1">
    <citation type="submission" date="2020-12" db="EMBL/GenBank/DDBJ databases">
        <title>FDA dAtabase for Regulatory Grade micrObial Sequences (FDA-ARGOS): Supporting development and validation of Infectious Disease Dx tests.</title>
        <authorList>
            <person name="Sproer C."/>
            <person name="Gronow S."/>
            <person name="Severitt S."/>
            <person name="Schroder I."/>
            <person name="Tallon L."/>
            <person name="Sadzewicz L."/>
            <person name="Zhao X."/>
            <person name="Boylan J."/>
            <person name="Ott S."/>
            <person name="Bowen H."/>
            <person name="Vavikolanu K."/>
            <person name="Mehta A."/>
            <person name="Aluvathingal J."/>
            <person name="Nadendla S."/>
            <person name="Lowell S."/>
            <person name="Myers T."/>
            <person name="Yan Y."/>
            <person name="Sichtig H."/>
        </authorList>
    </citation>
    <scope>NUCLEOTIDE SEQUENCE [LARGE SCALE GENOMIC DNA]</scope>
    <source>
        <strain evidence="9 10">FDAARGOS_911</strain>
    </source>
</reference>
<proteinExistence type="predicted"/>
<reference evidence="8" key="2">
    <citation type="submission" date="2022-09" db="EMBL/GenBank/DDBJ databases">
        <title>Aerococcus urinae taxonomy study.</title>
        <authorList>
            <person name="Christensen J."/>
            <person name="Senneby E."/>
        </authorList>
    </citation>
    <scope>NUCLEOTIDE SEQUENCE</scope>
    <source>
        <strain evidence="8">NLD-066-U95</strain>
    </source>
</reference>
<feature type="transmembrane region" description="Helical" evidence="6">
    <location>
        <begin position="101"/>
        <end position="122"/>
    </location>
</feature>
<dbReference type="KEGG" id="aun:AWM73_04720"/>
<evidence type="ECO:0000256" key="2">
    <source>
        <dbReference type="ARBA" id="ARBA00022475"/>
    </source>
</evidence>
<dbReference type="EMBL" id="CP065662">
    <property type="protein sequence ID" value="QPS00820.1"/>
    <property type="molecule type" value="Genomic_DNA"/>
</dbReference>
<gene>
    <name evidence="9" type="ORF">I6G68_05335</name>
    <name evidence="8" type="ORF">ODY43_00595</name>
</gene>
<feature type="transmembrane region" description="Helical" evidence="6">
    <location>
        <begin position="65"/>
        <end position="89"/>
    </location>
</feature>
<sequence>MFGKKKKTDDKQNIDISALNDELYQGSLENKSVPGEGYKTTCFPSYSESVDQLPRQVYGGFWQRLLAYCLDYLFIKALVSILLALASLFLSRDLLEQGDLVNFLAVNFIWVLYFTLSTYLLNGQSLGKFFCRLRVVKADESRLSLGTCLIREGLGKVILRQFPILALVIVFTPKRENFIDFFTDTRVLSLSQMDLINYPSPSKG</sequence>
<dbReference type="GO" id="GO:0005886">
    <property type="term" value="C:plasma membrane"/>
    <property type="evidence" value="ECO:0007669"/>
    <property type="project" value="UniProtKB-SubCell"/>
</dbReference>
<keyword evidence="4 6" id="KW-1133">Transmembrane helix</keyword>
<comment type="subcellular location">
    <subcellularLocation>
        <location evidence="1">Cell membrane</location>
        <topology evidence="1">Multi-pass membrane protein</topology>
    </subcellularLocation>
</comment>
<dbReference type="EMBL" id="JAOTML010000001">
    <property type="protein sequence ID" value="MCY3052502.1"/>
    <property type="molecule type" value="Genomic_DNA"/>
</dbReference>
<evidence type="ECO:0000313" key="8">
    <source>
        <dbReference type="EMBL" id="MCY3052502.1"/>
    </source>
</evidence>
<dbReference type="PANTHER" id="PTHR36115">
    <property type="entry name" value="PROLINE-RICH ANTIGEN HOMOLOG-RELATED"/>
    <property type="match status" value="1"/>
</dbReference>
<protein>
    <submittedName>
        <fullName evidence="9">RDD family protein</fullName>
    </submittedName>
</protein>